<name>A0A0B7B9G8_9EUPU</name>
<feature type="transmembrane region" description="Helical" evidence="1">
    <location>
        <begin position="44"/>
        <end position="62"/>
    </location>
</feature>
<evidence type="ECO:0000313" key="2">
    <source>
        <dbReference type="EMBL" id="CEK89547.1"/>
    </source>
</evidence>
<accession>A0A0B7B9G8</accession>
<proteinExistence type="predicted"/>
<reference evidence="2" key="1">
    <citation type="submission" date="2014-12" db="EMBL/GenBank/DDBJ databases">
        <title>Insight into the proteome of Arion vulgaris.</title>
        <authorList>
            <person name="Aradska J."/>
            <person name="Bulat T."/>
            <person name="Smidak R."/>
            <person name="Sarate P."/>
            <person name="Gangsoo J."/>
            <person name="Sialana F."/>
            <person name="Bilban M."/>
            <person name="Lubec G."/>
        </authorList>
    </citation>
    <scope>NUCLEOTIDE SEQUENCE</scope>
    <source>
        <tissue evidence="2">Skin</tissue>
    </source>
</reference>
<keyword evidence="1" id="KW-1133">Transmembrane helix</keyword>
<keyword evidence="1" id="KW-0812">Transmembrane</keyword>
<protein>
    <submittedName>
        <fullName evidence="2">Uncharacterized protein</fullName>
    </submittedName>
</protein>
<evidence type="ECO:0000256" key="1">
    <source>
        <dbReference type="SAM" id="Phobius"/>
    </source>
</evidence>
<feature type="transmembrane region" description="Helical" evidence="1">
    <location>
        <begin position="6"/>
        <end position="23"/>
    </location>
</feature>
<sequence length="77" mass="8821">MDMIKLPTYALPFTTIAVFGIVLHHQYSSCPRRYCVYRSSTVPVIYAVTSFSTVSTVCYYIVMCYIDKIMDSAEETE</sequence>
<organism evidence="2">
    <name type="scientific">Arion vulgaris</name>
    <dbReference type="NCBI Taxonomy" id="1028688"/>
    <lineage>
        <taxon>Eukaryota</taxon>
        <taxon>Metazoa</taxon>
        <taxon>Spiralia</taxon>
        <taxon>Lophotrochozoa</taxon>
        <taxon>Mollusca</taxon>
        <taxon>Gastropoda</taxon>
        <taxon>Heterobranchia</taxon>
        <taxon>Euthyneura</taxon>
        <taxon>Panpulmonata</taxon>
        <taxon>Eupulmonata</taxon>
        <taxon>Stylommatophora</taxon>
        <taxon>Helicina</taxon>
        <taxon>Arionoidea</taxon>
        <taxon>Arionidae</taxon>
        <taxon>Arion</taxon>
    </lineage>
</organism>
<keyword evidence="1" id="KW-0472">Membrane</keyword>
<gene>
    <name evidence="2" type="primary">ORF171603</name>
</gene>
<dbReference type="AlphaFoldDB" id="A0A0B7B9G8"/>
<dbReference type="EMBL" id="HACG01042682">
    <property type="protein sequence ID" value="CEK89547.1"/>
    <property type="molecule type" value="Transcribed_RNA"/>
</dbReference>